<evidence type="ECO:0000256" key="3">
    <source>
        <dbReference type="ARBA" id="ARBA00022750"/>
    </source>
</evidence>
<dbReference type="RefSeq" id="WP_069584316.1">
    <property type="nucleotide sequence ID" value="NZ_LMVM01000012.1"/>
</dbReference>
<dbReference type="NCBIfam" id="TIGR00130">
    <property type="entry name" value="frhD"/>
    <property type="match status" value="1"/>
</dbReference>
<comment type="similarity">
    <text evidence="1">Belongs to the peptidase A31 family.</text>
</comment>
<evidence type="ECO:0000313" key="6">
    <source>
        <dbReference type="Proteomes" id="UP000217784"/>
    </source>
</evidence>
<dbReference type="PANTHER" id="PTHR30302">
    <property type="entry name" value="HYDROGENASE 1 MATURATION PROTEASE"/>
    <property type="match status" value="1"/>
</dbReference>
<organism evidence="5 6">
    <name type="scientific">Methanobacterium bryantii</name>
    <dbReference type="NCBI Taxonomy" id="2161"/>
    <lineage>
        <taxon>Archaea</taxon>
        <taxon>Methanobacteriati</taxon>
        <taxon>Methanobacteriota</taxon>
        <taxon>Methanomada group</taxon>
        <taxon>Methanobacteria</taxon>
        <taxon>Methanobacteriales</taxon>
        <taxon>Methanobacteriaceae</taxon>
        <taxon>Methanobacterium</taxon>
    </lineage>
</organism>
<comment type="caution">
    <text evidence="5">The sequence shown here is derived from an EMBL/GenBank/DDBJ whole genome shotgun (WGS) entry which is preliminary data.</text>
</comment>
<evidence type="ECO:0000313" key="5">
    <source>
        <dbReference type="EMBL" id="PAV04948.1"/>
    </source>
</evidence>
<sequence>MPYDAEILVVGCGNVLFEDDGFGPAVITALQEYFKDHELPENTMLVDAGTSAPHFIFSLPHESWKKLIVVDVVESRAEPGTVRRFEVTELPEGRYTDAHSWSVEEPLHELSKKCEVFVIGCQPESISAPDVKMSLTESVENAIPKAMEIILKEIGV</sequence>
<reference evidence="5 6" key="1">
    <citation type="journal article" date="2017" name="BMC Genomics">
        <title>Genomic analysis of methanogenic archaea reveals a shift towards energy conservation.</title>
        <authorList>
            <person name="Gilmore S.P."/>
            <person name="Henske J.K."/>
            <person name="Sexton J.A."/>
            <person name="Solomon K.V."/>
            <person name="Seppala S."/>
            <person name="Yoo J.I."/>
            <person name="Huyett L.M."/>
            <person name="Pressman A."/>
            <person name="Cogan J.Z."/>
            <person name="Kivenson V."/>
            <person name="Peng X."/>
            <person name="Tan Y."/>
            <person name="Valentine D.L."/>
            <person name="O'Malley M.A."/>
        </authorList>
    </citation>
    <scope>NUCLEOTIDE SEQUENCE [LARGE SCALE GENOMIC DNA]</scope>
    <source>
        <strain evidence="5 6">M.o.H.</strain>
    </source>
</reference>
<keyword evidence="6" id="KW-1185">Reference proteome</keyword>
<dbReference type="Pfam" id="PF01750">
    <property type="entry name" value="HycI"/>
    <property type="match status" value="1"/>
</dbReference>
<evidence type="ECO:0000256" key="4">
    <source>
        <dbReference type="ARBA" id="ARBA00022801"/>
    </source>
</evidence>
<dbReference type="CDD" id="cd06064">
    <property type="entry name" value="H2MP_F420-Reduc"/>
    <property type="match status" value="1"/>
</dbReference>
<dbReference type="GO" id="GO:0016485">
    <property type="term" value="P:protein processing"/>
    <property type="evidence" value="ECO:0007669"/>
    <property type="project" value="TreeGrafter"/>
</dbReference>
<dbReference type="InterPro" id="IPR000671">
    <property type="entry name" value="Peptidase_A31"/>
</dbReference>
<dbReference type="PRINTS" id="PR00446">
    <property type="entry name" value="HYDRGNUPTAKE"/>
</dbReference>
<dbReference type="Gene3D" id="3.40.50.1450">
    <property type="entry name" value="HybD-like"/>
    <property type="match status" value="1"/>
</dbReference>
<gene>
    <name evidence="5" type="ORF">ASJ80_11630</name>
</gene>
<dbReference type="InterPro" id="IPR004411">
    <property type="entry name" value="Pept_A31_F420-red_hyd_d"/>
</dbReference>
<evidence type="ECO:0000256" key="2">
    <source>
        <dbReference type="ARBA" id="ARBA00022670"/>
    </source>
</evidence>
<dbReference type="NCBIfam" id="TIGR00072">
    <property type="entry name" value="hydrog_prot"/>
    <property type="match status" value="1"/>
</dbReference>
<keyword evidence="2" id="KW-0645">Protease</keyword>
<name>A0A2A2H6F6_METBR</name>
<dbReference type="Proteomes" id="UP000217784">
    <property type="component" value="Unassembled WGS sequence"/>
</dbReference>
<dbReference type="GO" id="GO:0008047">
    <property type="term" value="F:enzyme activator activity"/>
    <property type="evidence" value="ECO:0007669"/>
    <property type="project" value="InterPro"/>
</dbReference>
<protein>
    <submittedName>
        <fullName evidence="5">Coenzyme F420 hydrogenase</fullName>
    </submittedName>
</protein>
<dbReference type="SUPFAM" id="SSF53163">
    <property type="entry name" value="HybD-like"/>
    <property type="match status" value="1"/>
</dbReference>
<keyword evidence="4" id="KW-0378">Hydrolase</keyword>
<dbReference type="InterPro" id="IPR023430">
    <property type="entry name" value="Pept_HybD-like_dom_sf"/>
</dbReference>
<evidence type="ECO:0000256" key="1">
    <source>
        <dbReference type="ARBA" id="ARBA00006814"/>
    </source>
</evidence>
<dbReference type="OrthoDB" id="85598at2157"/>
<keyword evidence="3" id="KW-0064">Aspartyl protease</keyword>
<proteinExistence type="inferred from homology"/>
<dbReference type="GO" id="GO:0004190">
    <property type="term" value="F:aspartic-type endopeptidase activity"/>
    <property type="evidence" value="ECO:0007669"/>
    <property type="project" value="UniProtKB-KW"/>
</dbReference>
<dbReference type="AlphaFoldDB" id="A0A2A2H6F6"/>
<accession>A0A2A2H6F6</accession>
<dbReference type="PANTHER" id="PTHR30302:SF1">
    <property type="entry name" value="HYDROGENASE 2 MATURATION PROTEASE"/>
    <property type="match status" value="1"/>
</dbReference>
<dbReference type="EMBL" id="LMVM01000012">
    <property type="protein sequence ID" value="PAV04948.1"/>
    <property type="molecule type" value="Genomic_DNA"/>
</dbReference>